<dbReference type="Pfam" id="PF00621">
    <property type="entry name" value="RhoGEF"/>
    <property type="match status" value="1"/>
</dbReference>
<evidence type="ECO:0000256" key="1">
    <source>
        <dbReference type="SAM" id="MobiDB-lite"/>
    </source>
</evidence>
<dbReference type="CDD" id="cd13245">
    <property type="entry name" value="PH_PLEKHG7"/>
    <property type="match status" value="1"/>
</dbReference>
<evidence type="ECO:0000259" key="2">
    <source>
        <dbReference type="PROSITE" id="PS50003"/>
    </source>
</evidence>
<feature type="domain" description="DH" evidence="3">
    <location>
        <begin position="361"/>
        <end position="559"/>
    </location>
</feature>
<evidence type="ECO:0000313" key="5">
    <source>
        <dbReference type="Proteomes" id="UP000694556"/>
    </source>
</evidence>
<dbReference type="PANTHER" id="PTHR13217:SF6">
    <property type="entry name" value="PLECKSTRIN HOMOLOGY DOMAIN-CONTAINING FAMILY G MEMBER 7"/>
    <property type="match status" value="1"/>
</dbReference>
<dbReference type="PROSITE" id="PS50003">
    <property type="entry name" value="PH_DOMAIN"/>
    <property type="match status" value="1"/>
</dbReference>
<dbReference type="AlphaFoldDB" id="A0A8C3GGM4"/>
<dbReference type="PROSITE" id="PS00741">
    <property type="entry name" value="DH_1"/>
    <property type="match status" value="1"/>
</dbReference>
<dbReference type="SUPFAM" id="SSF50729">
    <property type="entry name" value="PH domain-like"/>
    <property type="match status" value="1"/>
</dbReference>
<evidence type="ECO:0000259" key="3">
    <source>
        <dbReference type="PROSITE" id="PS50010"/>
    </source>
</evidence>
<reference evidence="4" key="1">
    <citation type="submission" date="2018-09" db="EMBL/GenBank/DDBJ databases">
        <title>Common duck and Muscovy duck high density SNP chip.</title>
        <authorList>
            <person name="Vignal A."/>
            <person name="Thebault N."/>
            <person name="Warren W.C."/>
        </authorList>
    </citation>
    <scope>NUCLEOTIDE SEQUENCE [LARGE SCALE GENOMIC DNA]</scope>
</reference>
<dbReference type="SUPFAM" id="SSF48065">
    <property type="entry name" value="DBL homology domain (DH-domain)"/>
    <property type="match status" value="1"/>
</dbReference>
<dbReference type="PANTHER" id="PTHR13217">
    <property type="entry name" value="PLECKSTRIN HOMOLOGY DOMAIN-CONTAINING FAMILY G MEMBER 7"/>
    <property type="match status" value="1"/>
</dbReference>
<dbReference type="InterPro" id="IPR001331">
    <property type="entry name" value="GDS_CDC24_CS"/>
</dbReference>
<evidence type="ECO:0000313" key="4">
    <source>
        <dbReference type="Ensembl" id="ENSCMMP00000008292.1"/>
    </source>
</evidence>
<dbReference type="SMART" id="SM00325">
    <property type="entry name" value="RhoGEF"/>
    <property type="match status" value="1"/>
</dbReference>
<dbReference type="GO" id="GO:0007266">
    <property type="term" value="P:Rho protein signal transduction"/>
    <property type="evidence" value="ECO:0007669"/>
    <property type="project" value="TreeGrafter"/>
</dbReference>
<dbReference type="Ensembl" id="ENSCMMT00000009136.1">
    <property type="protein sequence ID" value="ENSCMMP00000008292.1"/>
    <property type="gene ID" value="ENSCMMG00000005265.1"/>
</dbReference>
<dbReference type="InterPro" id="IPR000219">
    <property type="entry name" value="DH_dom"/>
</dbReference>
<dbReference type="InterPro" id="IPR040181">
    <property type="entry name" value="PKHG5/7"/>
</dbReference>
<reference evidence="4" key="3">
    <citation type="submission" date="2025-09" db="UniProtKB">
        <authorList>
            <consortium name="Ensembl"/>
        </authorList>
    </citation>
    <scope>IDENTIFICATION</scope>
</reference>
<feature type="region of interest" description="Disordered" evidence="1">
    <location>
        <begin position="187"/>
        <end position="217"/>
    </location>
</feature>
<dbReference type="InterPro" id="IPR035899">
    <property type="entry name" value="DBL_dom_sf"/>
</dbReference>
<protein>
    <submittedName>
        <fullName evidence="4">Pleckstrin homology and RhoGEF domain containing G7</fullName>
    </submittedName>
</protein>
<sequence>MVQIKMQQQSSDYSPDLVKGTCINMEFLKSENELHKENIVLCRSSSLEDVFSPCETQPVSACMDNTMPTSDFTRRRGYTESSSLFLKLPTEECTGSHHAPFQFDRHALARISTSPTLRRLRMASASQAPTFQDSTNTTQLGNQKEYTSSLHHICKSPPRCIKSSSLSLPSCVHAKLLSSKAKLETTIADPESASSGLKLPSQKDPLRNGSPKEMLQNSWQANSVTLPRRLPHSSCMPQEAIQKSGLPIQRSAERRRSSVVVSLPGLEVFPGDLLVSDSALDYLPHAALLLNAESKKPRWPFARRGVGKDKQKQDLENCLSTVKIIDCGTYDFCCCKSKSWHEFIKAQQTEQKDVNSRLEVKKEEAVWELFTSECTYFLDHLLVLKMIFMNTLKYLQSKEFLLDVDLWKLFANLEELNKISLSFVESFFEIVKEHVSESGSPTDFISILRKFFQGDLCQTHQIYCLNYTSAVFYLENLRQREDFGIYLKWCEQNEQCKRLHLPELLVAPLHRLTRYPLLLNNIWKRSTDEMEKAFIWSVKEKVEKSIRDLEGKVKWLDNFQKFQQLHEVIIWPQIWDRDKRFFVPECLKQNLRENSTENILSSASRLLLHEGRLTLAESTKLLDVYLFLFDDFLLITKIKRNKKKYGGSDTGIIPVCPSLTPELQSLIREGGFCSVLDQPIPLDRLILKNVNPIHVTVFSLRNAFLIQHENRYRQCIAVFLLQTQTEIAKKTWMSQIEMAISNYTKQHETKKSTLFCSPAESSEI</sequence>
<name>A0A8C3GGM4_CAIMO</name>
<organism evidence="4 5">
    <name type="scientific">Cairina moschata</name>
    <name type="common">Muscovy duck</name>
    <dbReference type="NCBI Taxonomy" id="8855"/>
    <lineage>
        <taxon>Eukaryota</taxon>
        <taxon>Metazoa</taxon>
        <taxon>Chordata</taxon>
        <taxon>Craniata</taxon>
        <taxon>Vertebrata</taxon>
        <taxon>Euteleostomi</taxon>
        <taxon>Archelosauria</taxon>
        <taxon>Archosauria</taxon>
        <taxon>Dinosauria</taxon>
        <taxon>Saurischia</taxon>
        <taxon>Theropoda</taxon>
        <taxon>Coelurosauria</taxon>
        <taxon>Aves</taxon>
        <taxon>Neognathae</taxon>
        <taxon>Galloanserae</taxon>
        <taxon>Anseriformes</taxon>
        <taxon>Anatidae</taxon>
        <taxon>Anatinae</taxon>
        <taxon>Cairina</taxon>
    </lineage>
</organism>
<dbReference type="Pfam" id="PF15720">
    <property type="entry name" value="DUF4675"/>
    <property type="match status" value="1"/>
</dbReference>
<keyword evidence="5" id="KW-1185">Reference proteome</keyword>
<dbReference type="Gene3D" id="2.30.29.30">
    <property type="entry name" value="Pleckstrin-homology domain (PH domain)/Phosphotyrosine-binding domain (PTB)"/>
    <property type="match status" value="1"/>
</dbReference>
<dbReference type="Proteomes" id="UP000694556">
    <property type="component" value="Chromosome 1"/>
</dbReference>
<dbReference type="Gene3D" id="1.20.900.10">
    <property type="entry name" value="Dbl homology (DH) domain"/>
    <property type="match status" value="1"/>
</dbReference>
<dbReference type="SMART" id="SM00233">
    <property type="entry name" value="PH"/>
    <property type="match status" value="1"/>
</dbReference>
<dbReference type="GO" id="GO:0005085">
    <property type="term" value="F:guanyl-nucleotide exchange factor activity"/>
    <property type="evidence" value="ECO:0007669"/>
    <property type="project" value="InterPro"/>
</dbReference>
<feature type="domain" description="PH" evidence="2">
    <location>
        <begin position="606"/>
        <end position="741"/>
    </location>
</feature>
<accession>A0A8C3GGM4</accession>
<dbReference type="PROSITE" id="PS50010">
    <property type="entry name" value="DH_2"/>
    <property type="match status" value="1"/>
</dbReference>
<proteinExistence type="predicted"/>
<dbReference type="InterPro" id="IPR001849">
    <property type="entry name" value="PH_domain"/>
</dbReference>
<reference evidence="4" key="2">
    <citation type="submission" date="2025-08" db="UniProtKB">
        <authorList>
            <consortium name="Ensembl"/>
        </authorList>
    </citation>
    <scope>IDENTIFICATION</scope>
</reference>
<dbReference type="InterPro" id="IPR011993">
    <property type="entry name" value="PH-like_dom_sf"/>
</dbReference>